<dbReference type="GO" id="GO:0004674">
    <property type="term" value="F:protein serine/threonine kinase activity"/>
    <property type="evidence" value="ECO:0007669"/>
    <property type="project" value="UniProtKB-KW"/>
</dbReference>
<dbReference type="GO" id="GO:0005524">
    <property type="term" value="F:ATP binding"/>
    <property type="evidence" value="ECO:0007669"/>
    <property type="project" value="InterPro"/>
</dbReference>
<sequence>MADLRDWTAGLNVLQLIQDYMTSTSDKQEPSKHTRKFQSHASPGYAQIVLHKSPFKDYNNSKVLSVCYGYISHYCCDLGLLYGPAFVQFQENSSKEKAKAPVVVKDPPSVINRNSMGLNLSIESYCVDSSPKEKGDNRISLDGCLSKNHKFVTIYEGKRFYGGIEEEWIVAKFSRTNSTQEWAETQKKLSLLVAPIAEKYNKVLLGFNVKDGSVRFVEVNKARVHEVPFISRKRQEGQFFTYEKKMSKCKEFIGVDGKRLTSTKYSSTKNRSSLRKRSASALSSASCDLTVGRLEHAETKHSCVSPPPYSCDPPSYEQSEADAAEAAQLFRFNTLLAENHPEALGKVKLFTSPELSPPARGTQPRLWESAPEFDSASTTSSDLTHGDLVFQENYLEAFIHYFFTHTEGLYIISSLKGSVGNNSKFTLTTPVIHSLTKDFCDRDDGEDGIVRVINNHRCNSLCRHLTDMNTLLAEAKRRVFA</sequence>
<proteinExistence type="predicted"/>
<feature type="domain" description="Alpha-type protein kinase" evidence="4">
    <location>
        <begin position="174"/>
        <end position="471"/>
    </location>
</feature>
<name>A0AAD8BDQ9_BIOPF</name>
<dbReference type="Pfam" id="PF02816">
    <property type="entry name" value="Alpha_kinase"/>
    <property type="match status" value="1"/>
</dbReference>
<accession>A0AAD8BDQ9</accession>
<organism evidence="5 6">
    <name type="scientific">Biomphalaria pfeifferi</name>
    <name type="common">Bloodfluke planorb</name>
    <name type="synonym">Freshwater snail</name>
    <dbReference type="NCBI Taxonomy" id="112525"/>
    <lineage>
        <taxon>Eukaryota</taxon>
        <taxon>Metazoa</taxon>
        <taxon>Spiralia</taxon>
        <taxon>Lophotrochozoa</taxon>
        <taxon>Mollusca</taxon>
        <taxon>Gastropoda</taxon>
        <taxon>Heterobranchia</taxon>
        <taxon>Euthyneura</taxon>
        <taxon>Panpulmonata</taxon>
        <taxon>Hygrophila</taxon>
        <taxon>Lymnaeoidea</taxon>
        <taxon>Planorbidae</taxon>
        <taxon>Biomphalaria</taxon>
    </lineage>
</organism>
<dbReference type="SUPFAM" id="SSF56112">
    <property type="entry name" value="Protein kinase-like (PK-like)"/>
    <property type="match status" value="1"/>
</dbReference>
<keyword evidence="6" id="KW-1185">Reference proteome</keyword>
<evidence type="ECO:0000313" key="5">
    <source>
        <dbReference type="EMBL" id="KAK0051540.1"/>
    </source>
</evidence>
<dbReference type="PROSITE" id="PS51158">
    <property type="entry name" value="ALPHA_KINASE"/>
    <property type="match status" value="1"/>
</dbReference>
<gene>
    <name evidence="5" type="ORF">Bpfe_019119</name>
</gene>
<keyword evidence="2" id="KW-0808">Transferase</keyword>
<comment type="caution">
    <text evidence="5">The sequence shown here is derived from an EMBL/GenBank/DDBJ whole genome shotgun (WGS) entry which is preliminary data.</text>
</comment>
<dbReference type="Proteomes" id="UP001233172">
    <property type="component" value="Unassembled WGS sequence"/>
</dbReference>
<evidence type="ECO:0000256" key="1">
    <source>
        <dbReference type="ARBA" id="ARBA00022527"/>
    </source>
</evidence>
<evidence type="ECO:0000256" key="2">
    <source>
        <dbReference type="ARBA" id="ARBA00022679"/>
    </source>
</evidence>
<protein>
    <recommendedName>
        <fullName evidence="4">Alpha-type protein kinase domain-containing protein</fullName>
    </recommendedName>
</protein>
<dbReference type="AlphaFoldDB" id="A0AAD8BDQ9"/>
<keyword evidence="3" id="KW-0418">Kinase</keyword>
<dbReference type="EMBL" id="JASAOG010000103">
    <property type="protein sequence ID" value="KAK0051540.1"/>
    <property type="molecule type" value="Genomic_DNA"/>
</dbReference>
<dbReference type="InterPro" id="IPR011009">
    <property type="entry name" value="Kinase-like_dom_sf"/>
</dbReference>
<reference evidence="5" key="1">
    <citation type="journal article" date="2023" name="PLoS Negl. Trop. Dis.">
        <title>A genome sequence for Biomphalaria pfeifferi, the major vector snail for the human-infecting parasite Schistosoma mansoni.</title>
        <authorList>
            <person name="Bu L."/>
            <person name="Lu L."/>
            <person name="Laidemitt M.R."/>
            <person name="Zhang S.M."/>
            <person name="Mutuku M."/>
            <person name="Mkoji G."/>
            <person name="Steinauer M."/>
            <person name="Loker E.S."/>
        </authorList>
    </citation>
    <scope>NUCLEOTIDE SEQUENCE</scope>
    <source>
        <strain evidence="5">KasaAsao</strain>
    </source>
</reference>
<evidence type="ECO:0000256" key="3">
    <source>
        <dbReference type="ARBA" id="ARBA00022777"/>
    </source>
</evidence>
<dbReference type="Gene3D" id="3.20.200.10">
    <property type="entry name" value="MHCK/EF2 kinase"/>
    <property type="match status" value="1"/>
</dbReference>
<keyword evidence="1" id="KW-0723">Serine/threonine-protein kinase</keyword>
<evidence type="ECO:0000313" key="6">
    <source>
        <dbReference type="Proteomes" id="UP001233172"/>
    </source>
</evidence>
<dbReference type="InterPro" id="IPR004166">
    <property type="entry name" value="a-kinase_dom"/>
</dbReference>
<reference evidence="5" key="2">
    <citation type="submission" date="2023-04" db="EMBL/GenBank/DDBJ databases">
        <authorList>
            <person name="Bu L."/>
            <person name="Lu L."/>
            <person name="Laidemitt M.R."/>
            <person name="Zhang S.M."/>
            <person name="Mutuku M."/>
            <person name="Mkoji G."/>
            <person name="Steinauer M."/>
            <person name="Loker E.S."/>
        </authorList>
    </citation>
    <scope>NUCLEOTIDE SEQUENCE</scope>
    <source>
        <strain evidence="5">KasaAsao</strain>
        <tissue evidence="5">Whole Snail</tissue>
    </source>
</reference>
<evidence type="ECO:0000259" key="4">
    <source>
        <dbReference type="PROSITE" id="PS51158"/>
    </source>
</evidence>